<accession>Q5BCA9</accession>
<dbReference type="EMBL" id="BN001307">
    <property type="protein sequence ID" value="CBF85628.1"/>
    <property type="molecule type" value="Genomic_DNA"/>
</dbReference>
<dbReference type="PANTHER" id="PTHR46865:SF7">
    <property type="entry name" value="MONOOXYGENASE, PUTATIVE (AFU_ORTHOLOGUE AFUA_8G07040)-RELATED"/>
    <property type="match status" value="1"/>
</dbReference>
<dbReference type="Gene3D" id="3.50.50.60">
    <property type="entry name" value="FAD/NAD(P)-binding domain"/>
    <property type="match status" value="1"/>
</dbReference>
<dbReference type="InterPro" id="IPR036188">
    <property type="entry name" value="FAD/NAD-bd_sf"/>
</dbReference>
<dbReference type="KEGG" id="ani:ANIA_01821"/>
<dbReference type="OrthoDB" id="655030at2759"/>
<reference evidence="6" key="1">
    <citation type="journal article" date="2005" name="Nature">
        <title>Sequencing of Aspergillus nidulans and comparative analysis with A. fumigatus and A. oryzae.</title>
        <authorList>
            <person name="Galagan J.E."/>
            <person name="Calvo S.E."/>
            <person name="Cuomo C."/>
            <person name="Ma L.J."/>
            <person name="Wortman J.R."/>
            <person name="Batzoglou S."/>
            <person name="Lee S.I."/>
            <person name="Basturkmen M."/>
            <person name="Spevak C.C."/>
            <person name="Clutterbuck J."/>
            <person name="Kapitonov V."/>
            <person name="Jurka J."/>
            <person name="Scazzocchio C."/>
            <person name="Farman M."/>
            <person name="Butler J."/>
            <person name="Purcell S."/>
            <person name="Harris S."/>
            <person name="Braus G.H."/>
            <person name="Draht O."/>
            <person name="Busch S."/>
            <person name="D'Enfert C."/>
            <person name="Bouchier C."/>
            <person name="Goldman G.H."/>
            <person name="Bell-Pedersen D."/>
            <person name="Griffiths-Jones S."/>
            <person name="Doonan J.H."/>
            <person name="Yu J."/>
            <person name="Vienken K."/>
            <person name="Pain A."/>
            <person name="Freitag M."/>
            <person name="Selker E.U."/>
            <person name="Archer D.B."/>
            <person name="Penalva M.A."/>
            <person name="Oakley B.R."/>
            <person name="Momany M."/>
            <person name="Tanaka T."/>
            <person name="Kumagai T."/>
            <person name="Asai K."/>
            <person name="Machida M."/>
            <person name="Nierman W.C."/>
            <person name="Denning D.W."/>
            <person name="Caddick M."/>
            <person name="Hynes M."/>
            <person name="Paoletti M."/>
            <person name="Fischer R."/>
            <person name="Miller B."/>
            <person name="Dyer P."/>
            <person name="Sachs M.S."/>
            <person name="Osmani S.A."/>
            <person name="Birren B.W."/>
        </authorList>
    </citation>
    <scope>NUCLEOTIDE SEQUENCE [LARGE SCALE GENOMIC DNA]</scope>
    <source>
        <strain evidence="6">FGSC A4 / ATCC 38163 / CBS 112.46 / NRRL 194 / M139</strain>
    </source>
</reference>
<evidence type="ECO:0000256" key="2">
    <source>
        <dbReference type="ARBA" id="ARBA00022827"/>
    </source>
</evidence>
<dbReference type="GeneID" id="2874912"/>
<dbReference type="InterPro" id="IPR051704">
    <property type="entry name" value="FAD_aromatic-hydroxylase"/>
</dbReference>
<name>Q5BCA9_EMENI</name>
<dbReference type="Pfam" id="PF01494">
    <property type="entry name" value="FAD_binding_3"/>
    <property type="match status" value="1"/>
</dbReference>
<dbReference type="PRINTS" id="PR00420">
    <property type="entry name" value="RNGMNOXGNASE"/>
</dbReference>
<organism evidence="5 6">
    <name type="scientific">Emericella nidulans (strain FGSC A4 / ATCC 38163 / CBS 112.46 / NRRL 194 / M139)</name>
    <name type="common">Aspergillus nidulans</name>
    <dbReference type="NCBI Taxonomy" id="227321"/>
    <lineage>
        <taxon>Eukaryota</taxon>
        <taxon>Fungi</taxon>
        <taxon>Dikarya</taxon>
        <taxon>Ascomycota</taxon>
        <taxon>Pezizomycotina</taxon>
        <taxon>Eurotiomycetes</taxon>
        <taxon>Eurotiomycetidae</taxon>
        <taxon>Eurotiales</taxon>
        <taxon>Aspergillaceae</taxon>
        <taxon>Aspergillus</taxon>
        <taxon>Aspergillus subgen. Nidulantes</taxon>
    </lineage>
</organism>
<dbReference type="Gene3D" id="3.30.9.10">
    <property type="entry name" value="D-Amino Acid Oxidase, subunit A, domain 2"/>
    <property type="match status" value="1"/>
</dbReference>
<dbReference type="SUPFAM" id="SSF51905">
    <property type="entry name" value="FAD/NAD(P)-binding domain"/>
    <property type="match status" value="1"/>
</dbReference>
<dbReference type="HOGENOM" id="CLU_009665_1_1_1"/>
<accession>C8VPN2</accession>
<dbReference type="eggNOG" id="ENOG502QTX9">
    <property type="taxonomic scope" value="Eukaryota"/>
</dbReference>
<keyword evidence="1" id="KW-0285">Flavoprotein</keyword>
<proteinExistence type="predicted"/>
<dbReference type="PANTHER" id="PTHR46865">
    <property type="entry name" value="OXIDOREDUCTASE-RELATED"/>
    <property type="match status" value="1"/>
</dbReference>
<evidence type="ECO:0000256" key="3">
    <source>
        <dbReference type="ARBA" id="ARBA00023002"/>
    </source>
</evidence>
<protein>
    <submittedName>
        <fullName evidence="5">FAD-binding monooxygenase, putative (AFU_orthologue AFUA_8G07040)</fullName>
    </submittedName>
</protein>
<sequence length="423" mass="46614">MPAMKILITGAGIAGTALAFWLSKLGHNVTVIERASSLRASGLQVDLRGPGIQVLRRMKLEETFRQHAVAEQGLQLVDRRGRRWGYFGANRSGKGLQSFTTDFEIMRGDLCRMLVGACGDQARFAFGVHAVKVTEADEGVDVVFSDGVADRFDLVVGADGVGSRMRRMMLGVGEGSEENPGHHSIGVYGGYCTIPQEVQEGEEYNATAFIAPGNRGIMIRRHDPHRVQAYVFCNPRSSERLLNSTRGDIEEEKRALAEVFRNAGWKCEEILQALVASDDFYCERMGIVRLNAWSRGRIALVGDAAYCPSAMTGMGTPCALTGAYILAGEIGRHCGAIASTENVTAALEAYDRKFRPFVDQVQKGLTDTDNYMDKFPASPLGVSVIYLVFWLASLLRLDIIAQWVLREKTNSWELPEYPEMDTL</sequence>
<dbReference type="InterPro" id="IPR002938">
    <property type="entry name" value="FAD-bd"/>
</dbReference>
<dbReference type="AlphaFoldDB" id="Q5BCA9"/>
<dbReference type="RefSeq" id="XP_659425.1">
    <property type="nucleotide sequence ID" value="XM_654333.1"/>
</dbReference>
<keyword evidence="6" id="KW-1185">Reference proteome</keyword>
<evidence type="ECO:0000256" key="1">
    <source>
        <dbReference type="ARBA" id="ARBA00022630"/>
    </source>
</evidence>
<dbReference type="OMA" id="AYCPSAM"/>
<keyword evidence="5" id="KW-0503">Monooxygenase</keyword>
<dbReference type="STRING" id="227321.Q5BCA9"/>
<dbReference type="InParanoid" id="Q5BCA9"/>
<gene>
    <name evidence="5" type="ORF">ANIA_01821</name>
</gene>
<evidence type="ECO:0000313" key="5">
    <source>
        <dbReference type="EMBL" id="CBF85628.1"/>
    </source>
</evidence>
<dbReference type="Proteomes" id="UP000000560">
    <property type="component" value="Chromosome VII"/>
</dbReference>
<evidence type="ECO:0000313" key="6">
    <source>
        <dbReference type="Proteomes" id="UP000000560"/>
    </source>
</evidence>
<evidence type="ECO:0000259" key="4">
    <source>
        <dbReference type="Pfam" id="PF01494"/>
    </source>
</evidence>
<dbReference type="GO" id="GO:0004497">
    <property type="term" value="F:monooxygenase activity"/>
    <property type="evidence" value="ECO:0007669"/>
    <property type="project" value="UniProtKB-KW"/>
</dbReference>
<feature type="domain" description="FAD-binding" evidence="4">
    <location>
        <begin position="5"/>
        <end position="361"/>
    </location>
</feature>
<keyword evidence="3" id="KW-0560">Oxidoreductase</keyword>
<keyword evidence="2" id="KW-0274">FAD</keyword>
<dbReference type="GO" id="GO:0071949">
    <property type="term" value="F:FAD binding"/>
    <property type="evidence" value="ECO:0007669"/>
    <property type="project" value="InterPro"/>
</dbReference>
<reference evidence="6" key="2">
    <citation type="journal article" date="2009" name="Fungal Genet. Biol.">
        <title>The 2008 update of the Aspergillus nidulans genome annotation: a community effort.</title>
        <authorList>
            <person name="Wortman J.R."/>
            <person name="Gilsenan J.M."/>
            <person name="Joardar V."/>
            <person name="Deegan J."/>
            <person name="Clutterbuck J."/>
            <person name="Andersen M.R."/>
            <person name="Archer D."/>
            <person name="Bencina M."/>
            <person name="Braus G."/>
            <person name="Coutinho P."/>
            <person name="von Dohren H."/>
            <person name="Doonan J."/>
            <person name="Driessen A.J."/>
            <person name="Durek P."/>
            <person name="Espeso E."/>
            <person name="Fekete E."/>
            <person name="Flipphi M."/>
            <person name="Estrada C.G."/>
            <person name="Geysens S."/>
            <person name="Goldman G."/>
            <person name="de Groot P.W."/>
            <person name="Hansen K."/>
            <person name="Harris S.D."/>
            <person name="Heinekamp T."/>
            <person name="Helmstaedt K."/>
            <person name="Henrissat B."/>
            <person name="Hofmann G."/>
            <person name="Homan T."/>
            <person name="Horio T."/>
            <person name="Horiuchi H."/>
            <person name="James S."/>
            <person name="Jones M."/>
            <person name="Karaffa L."/>
            <person name="Karanyi Z."/>
            <person name="Kato M."/>
            <person name="Keller N."/>
            <person name="Kelly D.E."/>
            <person name="Kiel J.A."/>
            <person name="Kim J.M."/>
            <person name="van der Klei I.J."/>
            <person name="Klis F.M."/>
            <person name="Kovalchuk A."/>
            <person name="Krasevec N."/>
            <person name="Kubicek C.P."/>
            <person name="Liu B."/>
            <person name="Maccabe A."/>
            <person name="Meyer V."/>
            <person name="Mirabito P."/>
            <person name="Miskei M."/>
            <person name="Mos M."/>
            <person name="Mullins J."/>
            <person name="Nelson D.R."/>
            <person name="Nielsen J."/>
            <person name="Oakley B.R."/>
            <person name="Osmani S.A."/>
            <person name="Pakula T."/>
            <person name="Paszewski A."/>
            <person name="Paulsen I."/>
            <person name="Pilsyk S."/>
            <person name="Pocsi I."/>
            <person name="Punt P.J."/>
            <person name="Ram A.F."/>
            <person name="Ren Q."/>
            <person name="Robellet X."/>
            <person name="Robson G."/>
            <person name="Seiboth B."/>
            <person name="van Solingen P."/>
            <person name="Specht T."/>
            <person name="Sun J."/>
            <person name="Taheri-Talesh N."/>
            <person name="Takeshita N."/>
            <person name="Ussery D."/>
            <person name="vanKuyk P.A."/>
            <person name="Visser H."/>
            <person name="van de Vondervoort P.J."/>
            <person name="de Vries R.P."/>
            <person name="Walton J."/>
            <person name="Xiang X."/>
            <person name="Xiong Y."/>
            <person name="Zeng A.P."/>
            <person name="Brandt B.W."/>
            <person name="Cornell M.J."/>
            <person name="van den Hondel C.A."/>
            <person name="Visser J."/>
            <person name="Oliver S.G."/>
            <person name="Turner G."/>
        </authorList>
    </citation>
    <scope>GENOME REANNOTATION</scope>
    <source>
        <strain evidence="6">FGSC A4 / ATCC 38163 / CBS 112.46 / NRRL 194 / M139</strain>
    </source>
</reference>